<organism evidence="1 2">
    <name type="scientific">Eumeta variegata</name>
    <name type="common">Bagworm moth</name>
    <name type="synonym">Eumeta japonica</name>
    <dbReference type="NCBI Taxonomy" id="151549"/>
    <lineage>
        <taxon>Eukaryota</taxon>
        <taxon>Metazoa</taxon>
        <taxon>Ecdysozoa</taxon>
        <taxon>Arthropoda</taxon>
        <taxon>Hexapoda</taxon>
        <taxon>Insecta</taxon>
        <taxon>Pterygota</taxon>
        <taxon>Neoptera</taxon>
        <taxon>Endopterygota</taxon>
        <taxon>Lepidoptera</taxon>
        <taxon>Glossata</taxon>
        <taxon>Ditrysia</taxon>
        <taxon>Tineoidea</taxon>
        <taxon>Psychidae</taxon>
        <taxon>Oiketicinae</taxon>
        <taxon>Eumeta</taxon>
    </lineage>
</organism>
<dbReference type="EMBL" id="BGZK01000518">
    <property type="protein sequence ID" value="GBP48174.1"/>
    <property type="molecule type" value="Genomic_DNA"/>
</dbReference>
<sequence length="160" mass="18455">MRLSRALKRKRPQYYSRHDKIILLHDNGRPHVAVPVKNYLNTLDWETLPHPPYSQDVTTSDYHLFRSMAYALSGQSMLPDESKEASPKLVVVPQNIDAVQELIMQDHHVTYRVIKLSHKYHTAAETTLLLEDQKSEATGHPPNNPDFEPNDFYLLPSVNN</sequence>
<dbReference type="STRING" id="151549.A0A4C1WDC5"/>
<dbReference type="GO" id="GO:0003676">
    <property type="term" value="F:nucleic acid binding"/>
    <property type="evidence" value="ECO:0007669"/>
    <property type="project" value="InterPro"/>
</dbReference>
<keyword evidence="2" id="KW-1185">Reference proteome</keyword>
<dbReference type="PANTHER" id="PTHR46060:SF1">
    <property type="entry name" value="MARINER MOS1 TRANSPOSASE-LIKE PROTEIN"/>
    <property type="match status" value="1"/>
</dbReference>
<evidence type="ECO:0000313" key="1">
    <source>
        <dbReference type="EMBL" id="GBP48174.1"/>
    </source>
</evidence>
<proteinExistence type="predicted"/>
<reference evidence="1 2" key="1">
    <citation type="journal article" date="2019" name="Commun. Biol.">
        <title>The bagworm genome reveals a unique fibroin gene that provides high tensile strength.</title>
        <authorList>
            <person name="Kono N."/>
            <person name="Nakamura H."/>
            <person name="Ohtoshi R."/>
            <person name="Tomita M."/>
            <person name="Numata K."/>
            <person name="Arakawa K."/>
        </authorList>
    </citation>
    <scope>NUCLEOTIDE SEQUENCE [LARGE SCALE GENOMIC DNA]</scope>
</reference>
<comment type="caution">
    <text evidence="1">The sequence shown here is derived from an EMBL/GenBank/DDBJ whole genome shotgun (WGS) entry which is preliminary data.</text>
</comment>
<evidence type="ECO:0000313" key="2">
    <source>
        <dbReference type="Proteomes" id="UP000299102"/>
    </source>
</evidence>
<name>A0A4C1WDC5_EUMVA</name>
<dbReference type="Proteomes" id="UP000299102">
    <property type="component" value="Unassembled WGS sequence"/>
</dbReference>
<dbReference type="InterPro" id="IPR052709">
    <property type="entry name" value="Transposase-MT_Hybrid"/>
</dbReference>
<dbReference type="OrthoDB" id="616263at2759"/>
<dbReference type="AlphaFoldDB" id="A0A4C1WDC5"/>
<gene>
    <name evidence="1" type="ORF">EVAR_27560_1</name>
</gene>
<dbReference type="PANTHER" id="PTHR46060">
    <property type="entry name" value="MARINER MOS1 TRANSPOSASE-LIKE PROTEIN"/>
    <property type="match status" value="1"/>
</dbReference>
<accession>A0A4C1WDC5</accession>
<protein>
    <submittedName>
        <fullName evidence="1">Mariner Mos1 transposase</fullName>
    </submittedName>
</protein>
<dbReference type="Gene3D" id="3.30.420.10">
    <property type="entry name" value="Ribonuclease H-like superfamily/Ribonuclease H"/>
    <property type="match status" value="1"/>
</dbReference>
<dbReference type="InterPro" id="IPR036397">
    <property type="entry name" value="RNaseH_sf"/>
</dbReference>